<reference evidence="1" key="1">
    <citation type="journal article" date="2020" name="Nature">
        <title>Giant virus diversity and host interactions through global metagenomics.</title>
        <authorList>
            <person name="Schulz F."/>
            <person name="Roux S."/>
            <person name="Paez-Espino D."/>
            <person name="Jungbluth S."/>
            <person name="Walsh D.A."/>
            <person name="Denef V.J."/>
            <person name="McMahon K.D."/>
            <person name="Konstantinidis K.T."/>
            <person name="Eloe-Fadrosh E.A."/>
            <person name="Kyrpides N.C."/>
            <person name="Woyke T."/>
        </authorList>
    </citation>
    <scope>NUCLEOTIDE SEQUENCE</scope>
    <source>
        <strain evidence="1">GVMAG-M-3300021425-30</strain>
    </source>
</reference>
<proteinExistence type="predicted"/>
<organism evidence="1">
    <name type="scientific">viral metagenome</name>
    <dbReference type="NCBI Taxonomy" id="1070528"/>
    <lineage>
        <taxon>unclassified sequences</taxon>
        <taxon>metagenomes</taxon>
        <taxon>organismal metagenomes</taxon>
    </lineage>
</organism>
<evidence type="ECO:0000313" key="1">
    <source>
        <dbReference type="EMBL" id="QHT06545.1"/>
    </source>
</evidence>
<evidence type="ECO:0008006" key="2">
    <source>
        <dbReference type="Google" id="ProtNLM"/>
    </source>
</evidence>
<dbReference type="AlphaFoldDB" id="A0A6C0CST4"/>
<sequence>MSENGKMKWRTCFSSISYVGYKLDILKSALQKYLRRREYDKMIWCCSEIYMFHSRATTDKEKQAAKGIISNMVNRLIIMMDEEMLFAEVGKYMKCMEWIKEFDKGGRDKFSLLVKACKTMVGARMLRINSDIYSYWWRGAGVYKVVKVPGLGLEEALYTPIEVHKECKEILSDEEKDSEEWKNDSENLLMFIAAFRAGHSSCYYWALAMFHSNVKGKRRFRRTDCVYAIWEYLFKVAGDNEKLRKCLELKIEQFFVKTRHEQHIWLSSAISILLHKDKLDFEEDWDIDVSEEEVVGLFQERKFLKIDDYAIDMHCSAGRKMGKKKADFALEGCVVVREDKEYYNRDWRDLYCDLKVNPAKYGIVDSNKRPKPKSKKKKKIKKLKKKKIVVVDNLVKELEGMKIESAIEEPEELVNMIVDLNVVDEKGMRFVDGSGIKQEEIGICMEKTCGNKVMCFEYNGQIWKESRKSFDFNKDYELVDSCKEMFGLKKIGMERIESNFRIEKIQKKKSEWPGNWRKVMTGDEKVVYCLMRKIGDGGNFSENKAKKKLLKKEEVLKEIAKIAMFRGIFRVTDFNLRNILIDNDGSLVSIDEGEIGKRKSIFGKREKWLKKHLTTAIMEEAYSDIWNDHWGKKAEICRQMKRFGYSEKTIDEVELNYDNLDDDLKIEGYM</sequence>
<name>A0A6C0CST4_9ZZZZ</name>
<protein>
    <recommendedName>
        <fullName evidence="2">Protein kinase domain-containing protein</fullName>
    </recommendedName>
</protein>
<accession>A0A6C0CST4</accession>
<dbReference type="EMBL" id="MN739469">
    <property type="protein sequence ID" value="QHT06545.1"/>
    <property type="molecule type" value="Genomic_DNA"/>
</dbReference>